<feature type="transmembrane region" description="Helical" evidence="1">
    <location>
        <begin position="222"/>
        <end position="239"/>
    </location>
</feature>
<gene>
    <name evidence="2" type="ORF">S01H1_41181</name>
</gene>
<reference evidence="2" key="1">
    <citation type="journal article" date="2014" name="Front. Microbiol.">
        <title>High frequency of phylogenetically diverse reductive dehalogenase-homologous genes in deep subseafloor sedimentary metagenomes.</title>
        <authorList>
            <person name="Kawai M."/>
            <person name="Futagami T."/>
            <person name="Toyoda A."/>
            <person name="Takaki Y."/>
            <person name="Nishi S."/>
            <person name="Hori S."/>
            <person name="Arai W."/>
            <person name="Tsubouchi T."/>
            <person name="Morono Y."/>
            <person name="Uchiyama I."/>
            <person name="Ito T."/>
            <person name="Fujiyama A."/>
            <person name="Inagaki F."/>
            <person name="Takami H."/>
        </authorList>
    </citation>
    <scope>NUCLEOTIDE SEQUENCE</scope>
    <source>
        <strain evidence="2">Expedition CK06-06</strain>
    </source>
</reference>
<dbReference type="EMBL" id="BARS01026106">
    <property type="protein sequence ID" value="GAG11811.1"/>
    <property type="molecule type" value="Genomic_DNA"/>
</dbReference>
<sequence length="256" mass="28211">MWGSVSLGETDGYFVYSACMQETTTGLVPYQRYLIVLITSAGDRFVGLEVYHVPSDFLWSHPTPGEWTADRALEIGGRPADEVHRANLDALLAFLSVSIEDAGAPQSEFVGSVPGPDELSTDPEVIGSNIFLALLVIFAFALTSTLFNQTLDENRREVETWVERFFSPFRHLTSLVEQCYGVIAERRPWVQRVVGPAVILVLTGLVYGFLSPDFGFNTKSVILFVSLMVGVGTITYLYEGGQALVTTRRFGPKADV</sequence>
<accession>X0WGI7</accession>
<feature type="transmembrane region" description="Helical" evidence="1">
    <location>
        <begin position="193"/>
        <end position="210"/>
    </location>
</feature>
<proteinExistence type="predicted"/>
<keyword evidence="1" id="KW-0472">Membrane</keyword>
<keyword evidence="1" id="KW-0812">Transmembrane</keyword>
<keyword evidence="1" id="KW-1133">Transmembrane helix</keyword>
<dbReference type="AlphaFoldDB" id="X0WGI7"/>
<comment type="caution">
    <text evidence="2">The sequence shown here is derived from an EMBL/GenBank/DDBJ whole genome shotgun (WGS) entry which is preliminary data.</text>
</comment>
<feature type="non-terminal residue" evidence="2">
    <location>
        <position position="256"/>
    </location>
</feature>
<evidence type="ECO:0000313" key="2">
    <source>
        <dbReference type="EMBL" id="GAG11811.1"/>
    </source>
</evidence>
<name>X0WGI7_9ZZZZ</name>
<protein>
    <submittedName>
        <fullName evidence="2">Uncharacterized protein</fullName>
    </submittedName>
</protein>
<feature type="transmembrane region" description="Helical" evidence="1">
    <location>
        <begin position="126"/>
        <end position="147"/>
    </location>
</feature>
<organism evidence="2">
    <name type="scientific">marine sediment metagenome</name>
    <dbReference type="NCBI Taxonomy" id="412755"/>
    <lineage>
        <taxon>unclassified sequences</taxon>
        <taxon>metagenomes</taxon>
        <taxon>ecological metagenomes</taxon>
    </lineage>
</organism>
<evidence type="ECO:0000256" key="1">
    <source>
        <dbReference type="SAM" id="Phobius"/>
    </source>
</evidence>